<dbReference type="Proteomes" id="UP000276133">
    <property type="component" value="Unassembled WGS sequence"/>
</dbReference>
<reference evidence="1 2" key="1">
    <citation type="journal article" date="2018" name="Sci. Rep.">
        <title>Genomic signatures of local adaptation to the degree of environmental predictability in rotifers.</title>
        <authorList>
            <person name="Franch-Gras L."/>
            <person name="Hahn C."/>
            <person name="Garcia-Roger E.M."/>
            <person name="Carmona M.J."/>
            <person name="Serra M."/>
            <person name="Gomez A."/>
        </authorList>
    </citation>
    <scope>NUCLEOTIDE SEQUENCE [LARGE SCALE GENOMIC DNA]</scope>
    <source>
        <strain evidence="1">HYR1</strain>
    </source>
</reference>
<accession>A0A3M7QA59</accession>
<name>A0A3M7QA59_BRAPC</name>
<sequence>MWILCLKMFQLNIFYNDYSFVLFVLLGKFWISDEPIPSELVVSSFSDSGSLLSPLISMNLYLKLLKHFFTPKTHVRIVATVHGSENCAAKQSQLMQLFMMSILIQTINLSRLKVTILTCTFRTIPIKSGAFDINRKKKEIYKFINYRQNPISQTQQIENEIIINYFWNTDKYQYTVLLGHDDFTKICIQKG</sequence>
<evidence type="ECO:0000313" key="2">
    <source>
        <dbReference type="Proteomes" id="UP000276133"/>
    </source>
</evidence>
<keyword evidence="2" id="KW-1185">Reference proteome</keyword>
<comment type="caution">
    <text evidence="1">The sequence shown here is derived from an EMBL/GenBank/DDBJ whole genome shotgun (WGS) entry which is preliminary data.</text>
</comment>
<protein>
    <submittedName>
        <fullName evidence="1">Uncharacterized protein</fullName>
    </submittedName>
</protein>
<dbReference type="EMBL" id="REGN01006784">
    <property type="protein sequence ID" value="RNA08290.1"/>
    <property type="molecule type" value="Genomic_DNA"/>
</dbReference>
<organism evidence="1 2">
    <name type="scientific">Brachionus plicatilis</name>
    <name type="common">Marine rotifer</name>
    <name type="synonym">Brachionus muelleri</name>
    <dbReference type="NCBI Taxonomy" id="10195"/>
    <lineage>
        <taxon>Eukaryota</taxon>
        <taxon>Metazoa</taxon>
        <taxon>Spiralia</taxon>
        <taxon>Gnathifera</taxon>
        <taxon>Rotifera</taxon>
        <taxon>Eurotatoria</taxon>
        <taxon>Monogononta</taxon>
        <taxon>Pseudotrocha</taxon>
        <taxon>Ploima</taxon>
        <taxon>Brachionidae</taxon>
        <taxon>Brachionus</taxon>
    </lineage>
</organism>
<evidence type="ECO:0000313" key="1">
    <source>
        <dbReference type="EMBL" id="RNA08290.1"/>
    </source>
</evidence>
<gene>
    <name evidence="1" type="ORF">BpHYR1_051749</name>
</gene>
<proteinExistence type="predicted"/>
<dbReference type="AlphaFoldDB" id="A0A3M7QA59"/>